<dbReference type="STRING" id="572480.Arnit_0921"/>
<dbReference type="KEGG" id="ant:Arnit_0921"/>
<evidence type="ECO:0008006" key="3">
    <source>
        <dbReference type="Google" id="ProtNLM"/>
    </source>
</evidence>
<accession>D5V303</accession>
<sequence length="355" mass="42698">MRILDACYELEFNKINFQERKERITYPKTIVCGPPKTGKSYLIYDYLSNFDSEEYLYINLNDFRNHKDEIILFLNDFIKEKKIKILVLENFDFDFELPEVQSILITSSNYKEIDGFKTIFIHGLDFEEYLLHDNKYQNSITSFNHFLKYGNLPEMIVIDENKRVNRLQEIIKLFCKDTTEIEVLKLLFSSIDENKSINQLYTILKKSIKISKDRFYELCKFYEANQLIFFIKKYNHEKSTKKIYAYNHAFLNSISHNKKFKNEFTNMVFLQLQKEHKNIYYLDKIDFFIEEEKTLVLAIPFFNTLLNNAIIKKIYSTIDELNIQQVYIITAGNNDILKYKKIEINILPFYEWAVQ</sequence>
<dbReference type="eggNOG" id="COG1373">
    <property type="taxonomic scope" value="Bacteria"/>
</dbReference>
<dbReference type="Proteomes" id="UP000000939">
    <property type="component" value="Chromosome"/>
</dbReference>
<dbReference type="HOGENOM" id="CLU_064266_0_0_7"/>
<dbReference type="RefSeq" id="WP_013134730.1">
    <property type="nucleotide sequence ID" value="NC_014166.1"/>
</dbReference>
<reference evidence="1 2" key="1">
    <citation type="journal article" date="2010" name="Stand. Genomic Sci.">
        <title>Complete genome sequence of Arcobacter nitrofigilis type strain (CI).</title>
        <authorList>
            <person name="Pati A."/>
            <person name="Gronow S."/>
            <person name="Lapidus A."/>
            <person name="Copeland A."/>
            <person name="Glavina Del Rio T."/>
            <person name="Nolan M."/>
            <person name="Lucas S."/>
            <person name="Tice H."/>
            <person name="Cheng J.F."/>
            <person name="Han C."/>
            <person name="Chertkov O."/>
            <person name="Bruce D."/>
            <person name="Tapia R."/>
            <person name="Goodwin L."/>
            <person name="Pitluck S."/>
            <person name="Liolios K."/>
            <person name="Ivanova N."/>
            <person name="Mavromatis K."/>
            <person name="Chen A."/>
            <person name="Palaniappan K."/>
            <person name="Land M."/>
            <person name="Hauser L."/>
            <person name="Chang Y.J."/>
            <person name="Jeffries C.D."/>
            <person name="Detter J.C."/>
            <person name="Rohde M."/>
            <person name="Goker M."/>
            <person name="Bristow J."/>
            <person name="Eisen J.A."/>
            <person name="Markowitz V."/>
            <person name="Hugenholtz P."/>
            <person name="Klenk H.P."/>
            <person name="Kyrpides N.C."/>
        </authorList>
    </citation>
    <scope>NUCLEOTIDE SEQUENCE [LARGE SCALE GENOMIC DNA]</scope>
    <source>
        <strain evidence="2">ATCC 33309 / DSM 7299 / CCUG 15893 / LMG 7604 / NCTC 12251 / CI</strain>
    </source>
</reference>
<dbReference type="AlphaFoldDB" id="D5V303"/>
<evidence type="ECO:0000313" key="1">
    <source>
        <dbReference type="EMBL" id="ADG92585.1"/>
    </source>
</evidence>
<gene>
    <name evidence="1" type="ordered locus">Arnit_0921</name>
</gene>
<dbReference type="EMBL" id="CP001999">
    <property type="protein sequence ID" value="ADG92585.1"/>
    <property type="molecule type" value="Genomic_DNA"/>
</dbReference>
<name>D5V303_ARCNC</name>
<keyword evidence="2" id="KW-1185">Reference proteome</keyword>
<dbReference type="OrthoDB" id="5372242at2"/>
<protein>
    <recommendedName>
        <fullName evidence="3">AAA domain-containing protein</fullName>
    </recommendedName>
</protein>
<evidence type="ECO:0000313" key="2">
    <source>
        <dbReference type="Proteomes" id="UP000000939"/>
    </source>
</evidence>
<proteinExistence type="predicted"/>
<organism evidence="1 2">
    <name type="scientific">Arcobacter nitrofigilis (strain ATCC 33309 / DSM 7299 / CCUG 15893 / LMG 7604 / NCTC 12251 / CI)</name>
    <name type="common">Campylobacter nitrofigilis</name>
    <dbReference type="NCBI Taxonomy" id="572480"/>
    <lineage>
        <taxon>Bacteria</taxon>
        <taxon>Pseudomonadati</taxon>
        <taxon>Campylobacterota</taxon>
        <taxon>Epsilonproteobacteria</taxon>
        <taxon>Campylobacterales</taxon>
        <taxon>Arcobacteraceae</taxon>
        <taxon>Arcobacter</taxon>
    </lineage>
</organism>